<sequence length="171" mass="20050">MHHHNTLHDHQHSHPHFNVPTLAHEVARRKAPIPDLRFEYSYLRSIRPYIRCHTRHSSVPTDKNPQERYGKAYEDGHHGNGWRHLERDDEDSEDTITVHWKGVLWITMRDQVVLPLIQGALWGLASYWIPSVIRACFRVRRMLKPHQEGKGVGWLRGWVQGLGLSPKSQQT</sequence>
<dbReference type="InterPro" id="IPR013898">
    <property type="entry name" value="Atg43"/>
</dbReference>
<evidence type="ECO:0000313" key="2">
    <source>
        <dbReference type="Proteomes" id="UP000242287"/>
    </source>
</evidence>
<proteinExistence type="predicted"/>
<keyword evidence="2" id="KW-1185">Reference proteome</keyword>
<reference evidence="1 2" key="1">
    <citation type="submission" date="2014-02" db="EMBL/GenBank/DDBJ databases">
        <title>Transposable element dynamics among asymbiotic and ectomycorrhizal Amanita fungi.</title>
        <authorList>
            <consortium name="DOE Joint Genome Institute"/>
            <person name="Hess J."/>
            <person name="Skrede I."/>
            <person name="Wolfe B."/>
            <person name="LaButti K."/>
            <person name="Ohm R.A."/>
            <person name="Grigoriev I.V."/>
            <person name="Pringle A."/>
        </authorList>
    </citation>
    <scope>NUCLEOTIDE SEQUENCE [LARGE SCALE GENOMIC DNA]</scope>
    <source>
        <strain evidence="1 2">SKay4041</strain>
    </source>
</reference>
<dbReference type="AlphaFoldDB" id="A0A2A9NM65"/>
<dbReference type="PANTHER" id="PTHR38699">
    <property type="entry name" value="CHROMOSOME 1, WHOLE GENOME SHOTGUN SEQUENCE"/>
    <property type="match status" value="1"/>
</dbReference>
<protein>
    <submittedName>
        <fullName evidence="1">Uncharacterized protein</fullName>
    </submittedName>
</protein>
<dbReference type="STRING" id="703135.A0A2A9NM65"/>
<organism evidence="1 2">
    <name type="scientific">Amanita thiersii Skay4041</name>
    <dbReference type="NCBI Taxonomy" id="703135"/>
    <lineage>
        <taxon>Eukaryota</taxon>
        <taxon>Fungi</taxon>
        <taxon>Dikarya</taxon>
        <taxon>Basidiomycota</taxon>
        <taxon>Agaricomycotina</taxon>
        <taxon>Agaricomycetes</taxon>
        <taxon>Agaricomycetidae</taxon>
        <taxon>Agaricales</taxon>
        <taxon>Pluteineae</taxon>
        <taxon>Amanitaceae</taxon>
        <taxon>Amanita</taxon>
    </lineage>
</organism>
<dbReference type="OrthoDB" id="2430343at2759"/>
<name>A0A2A9NM65_9AGAR</name>
<dbReference type="PANTHER" id="PTHR38699:SF1">
    <property type="entry name" value="MITOPHAGY RECEPTOR ATG43"/>
    <property type="match status" value="1"/>
</dbReference>
<accession>A0A2A9NM65</accession>
<evidence type="ECO:0000313" key="1">
    <source>
        <dbReference type="EMBL" id="PFH49337.1"/>
    </source>
</evidence>
<dbReference type="Pfam" id="PF08589">
    <property type="entry name" value="ATG43"/>
    <property type="match status" value="1"/>
</dbReference>
<dbReference type="Proteomes" id="UP000242287">
    <property type="component" value="Unassembled WGS sequence"/>
</dbReference>
<dbReference type="GO" id="GO:0140580">
    <property type="term" value="F:mitochondrion autophagosome adaptor activity"/>
    <property type="evidence" value="ECO:0007669"/>
    <property type="project" value="InterPro"/>
</dbReference>
<dbReference type="GO" id="GO:0000423">
    <property type="term" value="P:mitophagy"/>
    <property type="evidence" value="ECO:0007669"/>
    <property type="project" value="InterPro"/>
</dbReference>
<gene>
    <name evidence="1" type="ORF">AMATHDRAFT_63384</name>
</gene>
<dbReference type="EMBL" id="KZ302032">
    <property type="protein sequence ID" value="PFH49337.1"/>
    <property type="molecule type" value="Genomic_DNA"/>
</dbReference>